<sequence>MTNKKKPTVQMTGEDGNAFLILGRVTSALKRAGYTEEEREQYYTEATSKDYDHLLAVTAEWVNVE</sequence>
<reference evidence="1 2" key="1">
    <citation type="journal article" date="2014" name="Appl. Environ. Microbiol.">
        <title>Comparative genomic and morphological analysis of Listeria phages isolated from farm environments.</title>
        <authorList>
            <person name="Denes T."/>
            <person name="Vongkamjan K."/>
            <person name="Ackermann H.W."/>
            <person name="Moreno Switt A.I."/>
            <person name="Wiedmann M."/>
            <person name="den Bakker H.C."/>
        </authorList>
    </citation>
    <scope>NUCLEOTIDE SEQUENCE [LARGE SCALE GENOMIC DNA]</scope>
</reference>
<name>A0A059T5P1_9CAUD</name>
<organism evidence="1 2">
    <name type="scientific">Listeria phage LP-083-2</name>
    <dbReference type="NCBI Taxonomy" id="1458855"/>
    <lineage>
        <taxon>Viruses</taxon>
        <taxon>Duplodnaviria</taxon>
        <taxon>Heunggongvirae</taxon>
        <taxon>Uroviricota</taxon>
        <taxon>Caudoviricetes</taxon>
        <taxon>Herelleviridae</taxon>
        <taxon>Jasinskavirinae</taxon>
        <taxon>Pecentumvirus</taxon>
        <taxon>Pecentumvirus LP0832</taxon>
    </lineage>
</organism>
<gene>
    <name evidence="1" type="ORF">LP083-2_020</name>
</gene>
<dbReference type="OrthoDB" id="23458at10239"/>
<keyword evidence="2" id="KW-1185">Reference proteome</keyword>
<dbReference type="RefSeq" id="YP_009044477.1">
    <property type="nucleotide sequence ID" value="NC_024383.1"/>
</dbReference>
<dbReference type="EMBL" id="KJ094030">
    <property type="protein sequence ID" value="AHL19228.1"/>
    <property type="molecule type" value="Genomic_DNA"/>
</dbReference>
<dbReference type="Proteomes" id="UP000026997">
    <property type="component" value="Segment"/>
</dbReference>
<accession>A0A059T5P1</accession>
<evidence type="ECO:0000313" key="1">
    <source>
        <dbReference type="EMBL" id="AHL19228.1"/>
    </source>
</evidence>
<dbReference type="KEGG" id="vg:19735587"/>
<evidence type="ECO:0000313" key="2">
    <source>
        <dbReference type="Proteomes" id="UP000026997"/>
    </source>
</evidence>
<proteinExistence type="predicted"/>
<dbReference type="GeneID" id="19735587"/>
<protein>
    <submittedName>
        <fullName evidence="1">Uncharacterized protein</fullName>
    </submittedName>
</protein>